<gene>
    <name evidence="2" type="ORF">SAMN05421740_109139</name>
</gene>
<dbReference type="OrthoDB" id="798552at2"/>
<evidence type="ECO:0000313" key="3">
    <source>
        <dbReference type="Proteomes" id="UP000198916"/>
    </source>
</evidence>
<protein>
    <submittedName>
        <fullName evidence="2">Uncharacterized protein</fullName>
    </submittedName>
</protein>
<dbReference type="AlphaFoldDB" id="A0A1H7SSU4"/>
<dbReference type="STRING" id="332977.SAMN05421740_109139"/>
<keyword evidence="3" id="KW-1185">Reference proteome</keyword>
<evidence type="ECO:0000256" key="1">
    <source>
        <dbReference type="SAM" id="Coils"/>
    </source>
</evidence>
<dbReference type="EMBL" id="FNZR01000009">
    <property type="protein sequence ID" value="SEL74994.1"/>
    <property type="molecule type" value="Genomic_DNA"/>
</dbReference>
<organism evidence="2 3">
    <name type="scientific">Parapedobacter koreensis</name>
    <dbReference type="NCBI Taxonomy" id="332977"/>
    <lineage>
        <taxon>Bacteria</taxon>
        <taxon>Pseudomonadati</taxon>
        <taxon>Bacteroidota</taxon>
        <taxon>Sphingobacteriia</taxon>
        <taxon>Sphingobacteriales</taxon>
        <taxon>Sphingobacteriaceae</taxon>
        <taxon>Parapedobacter</taxon>
    </lineage>
</organism>
<keyword evidence="1" id="KW-0175">Coiled coil</keyword>
<sequence length="194" mass="21923">MKSIVLSAVICATVVGHSVASTYAANDVTKGHVKELVNDQKSVEAFKQAIGFHERNVDVLWEQYGLAEARIRESRGNHAELDRDKDFFTGVYQEDINKGIRVDESKKAIEEIKAMYTEKHAQRDAYEKKEVTRLQAQLKAELNGEKKRFDKAKKKYAGLVNEETLPLLRKAEEHFAKAIDRANSFPSDTAIAAR</sequence>
<dbReference type="RefSeq" id="WP_090608000.1">
    <property type="nucleotide sequence ID" value="NZ_FNZR01000009.1"/>
</dbReference>
<evidence type="ECO:0000313" key="2">
    <source>
        <dbReference type="EMBL" id="SEL74994.1"/>
    </source>
</evidence>
<dbReference type="Proteomes" id="UP000198916">
    <property type="component" value="Unassembled WGS sequence"/>
</dbReference>
<feature type="coiled-coil region" evidence="1">
    <location>
        <begin position="128"/>
        <end position="155"/>
    </location>
</feature>
<reference evidence="3" key="1">
    <citation type="submission" date="2016-10" db="EMBL/GenBank/DDBJ databases">
        <authorList>
            <person name="Varghese N."/>
            <person name="Submissions S."/>
        </authorList>
    </citation>
    <scope>NUCLEOTIDE SEQUENCE [LARGE SCALE GENOMIC DNA]</scope>
    <source>
        <strain evidence="3">Jip14</strain>
    </source>
</reference>
<proteinExistence type="predicted"/>
<name>A0A1H7SSU4_9SPHI</name>
<accession>A0A1H7SSU4</accession>